<feature type="transmembrane region" description="Helical" evidence="2">
    <location>
        <begin position="334"/>
        <end position="360"/>
    </location>
</feature>
<dbReference type="Proteomes" id="UP000483672">
    <property type="component" value="Unassembled WGS sequence"/>
</dbReference>
<accession>A0A7C8V489</accession>
<evidence type="ECO:0000313" key="3">
    <source>
        <dbReference type="EMBL" id="KAF3232400.1"/>
    </source>
</evidence>
<reference evidence="3 4" key="1">
    <citation type="submission" date="2019-06" db="EMBL/GenBank/DDBJ databases">
        <authorList>
            <person name="Palmer J.M."/>
        </authorList>
    </citation>
    <scope>NUCLEOTIDE SEQUENCE [LARGE SCALE GENOMIC DNA]</scope>
    <source>
        <strain evidence="3 4">TWF191</strain>
    </source>
</reference>
<sequence length="580" mass="64371">MQLATRRPAAKALCLFCSFRGVHSSTRTLSLRSLPRPIARRPVPSGLHPLVQTLRHNSSTAQADAPPPPTSLYSLDDIKSYDRLFSAINEKLFAQTIGDSPKVPRETEVILAFKALQRLATNYSAPRPQAAKVTKANPNLNDAILSLAGSPGANVAPSTSKELPPQPVSQSQDTIEAEKEARLNGPVHPLMDMAYHIAIHPYVFISPKVLTEYVKLASILKDPSTLPSVFKLYANKATVYDPSKPASKPSPNAAKNAISFQTAKEALQVAITAKNMPLALDIIDNSMSTTAWCRHKLYTKLLPFGGAAGAVPICLWKLSDWLAQFQEQWLHDKAVAYAFIGFMTYYICTGSLGMIALLTWNDHMIRVNWIPGVYMRERWFMEEQRALTDRVAMAWGYQEPQKRGLETGWEWEMLRHWAGVRGMIIDSSDMVEGREMTAEKEAERLAAQESLLGAIRVANRLASSLSLLHSGACCGMEFPERIATGEEASLCATSFDKGIYKIDDSNNHIIVVDLQDCDEPGKVEIFMVNPSQTDVMEQNSSDAERLMSWENRGHIRGTEVSENYKAEYLADTKVWTISAI</sequence>
<dbReference type="AlphaFoldDB" id="A0A7C8V489"/>
<keyword evidence="2" id="KW-1133">Transmembrane helix</keyword>
<dbReference type="EMBL" id="WIPF01000001">
    <property type="protein sequence ID" value="KAF3232400.1"/>
    <property type="molecule type" value="Genomic_DNA"/>
</dbReference>
<name>A0A7C8V489_ORBOL</name>
<comment type="caution">
    <text evidence="3">The sequence shown here is derived from an EMBL/GenBank/DDBJ whole genome shotgun (WGS) entry which is preliminary data.</text>
</comment>
<feature type="region of interest" description="Disordered" evidence="1">
    <location>
        <begin position="151"/>
        <end position="175"/>
    </location>
</feature>
<evidence type="ECO:0000313" key="4">
    <source>
        <dbReference type="Proteomes" id="UP000483672"/>
    </source>
</evidence>
<organism evidence="3 4">
    <name type="scientific">Orbilia oligospora</name>
    <name type="common">Nematode-trapping fungus</name>
    <name type="synonym">Arthrobotrys oligospora</name>
    <dbReference type="NCBI Taxonomy" id="2813651"/>
    <lineage>
        <taxon>Eukaryota</taxon>
        <taxon>Fungi</taxon>
        <taxon>Dikarya</taxon>
        <taxon>Ascomycota</taxon>
        <taxon>Pezizomycotina</taxon>
        <taxon>Orbiliomycetes</taxon>
        <taxon>Orbiliales</taxon>
        <taxon>Orbiliaceae</taxon>
        <taxon>Orbilia</taxon>
    </lineage>
</organism>
<evidence type="ECO:0000256" key="2">
    <source>
        <dbReference type="SAM" id="Phobius"/>
    </source>
</evidence>
<protein>
    <submittedName>
        <fullName evidence="3">Uncharacterized protein</fullName>
    </submittedName>
</protein>
<gene>
    <name evidence="3" type="ORF">TWF191_000172</name>
</gene>
<keyword evidence="2" id="KW-0812">Transmembrane</keyword>
<proteinExistence type="predicted"/>
<keyword evidence="2" id="KW-0472">Membrane</keyword>
<evidence type="ECO:0000256" key="1">
    <source>
        <dbReference type="SAM" id="MobiDB-lite"/>
    </source>
</evidence>